<proteinExistence type="predicted"/>
<dbReference type="GeneID" id="20811432"/>
<dbReference type="RefSeq" id="XP_009833951.1">
    <property type="nucleotide sequence ID" value="XM_009835649.1"/>
</dbReference>
<feature type="region of interest" description="Disordered" evidence="1">
    <location>
        <begin position="53"/>
        <end position="73"/>
    </location>
</feature>
<evidence type="ECO:0000256" key="2">
    <source>
        <dbReference type="SAM" id="SignalP"/>
    </source>
</evidence>
<accession>W4GAT2</accession>
<gene>
    <name evidence="3" type="ORF">H257_09436</name>
</gene>
<evidence type="ECO:0008006" key="4">
    <source>
        <dbReference type="Google" id="ProtNLM"/>
    </source>
</evidence>
<feature type="chain" id="PRO_5004842261" description="Secreted protein" evidence="2">
    <location>
        <begin position="19"/>
        <end position="73"/>
    </location>
</feature>
<dbReference type="VEuPathDB" id="FungiDB:H257_09436"/>
<evidence type="ECO:0000313" key="3">
    <source>
        <dbReference type="EMBL" id="ETV76406.1"/>
    </source>
</evidence>
<organism evidence="3">
    <name type="scientific">Aphanomyces astaci</name>
    <name type="common">Crayfish plague agent</name>
    <dbReference type="NCBI Taxonomy" id="112090"/>
    <lineage>
        <taxon>Eukaryota</taxon>
        <taxon>Sar</taxon>
        <taxon>Stramenopiles</taxon>
        <taxon>Oomycota</taxon>
        <taxon>Saprolegniomycetes</taxon>
        <taxon>Saprolegniales</taxon>
        <taxon>Verrucalvaceae</taxon>
        <taxon>Aphanomyces</taxon>
    </lineage>
</organism>
<evidence type="ECO:0000256" key="1">
    <source>
        <dbReference type="SAM" id="MobiDB-lite"/>
    </source>
</evidence>
<dbReference type="AlphaFoldDB" id="W4GAT2"/>
<reference evidence="3" key="1">
    <citation type="submission" date="2013-12" db="EMBL/GenBank/DDBJ databases">
        <title>The Genome Sequence of Aphanomyces astaci APO3.</title>
        <authorList>
            <consortium name="The Broad Institute Genomics Platform"/>
            <person name="Russ C."/>
            <person name="Tyler B."/>
            <person name="van West P."/>
            <person name="Dieguez-Uribeondo J."/>
            <person name="Young S.K."/>
            <person name="Zeng Q."/>
            <person name="Gargeya S."/>
            <person name="Fitzgerald M."/>
            <person name="Abouelleil A."/>
            <person name="Alvarado L."/>
            <person name="Chapman S.B."/>
            <person name="Gainer-Dewar J."/>
            <person name="Goldberg J."/>
            <person name="Griggs A."/>
            <person name="Gujja S."/>
            <person name="Hansen M."/>
            <person name="Howarth C."/>
            <person name="Imamovic A."/>
            <person name="Ireland A."/>
            <person name="Larimer J."/>
            <person name="McCowan C."/>
            <person name="Murphy C."/>
            <person name="Pearson M."/>
            <person name="Poon T.W."/>
            <person name="Priest M."/>
            <person name="Roberts A."/>
            <person name="Saif S."/>
            <person name="Shea T."/>
            <person name="Sykes S."/>
            <person name="Wortman J."/>
            <person name="Nusbaum C."/>
            <person name="Birren B."/>
        </authorList>
    </citation>
    <scope>NUCLEOTIDE SEQUENCE [LARGE SCALE GENOMIC DNA]</scope>
    <source>
        <strain evidence="3">APO3</strain>
    </source>
</reference>
<feature type="signal peptide" evidence="2">
    <location>
        <begin position="1"/>
        <end position="18"/>
    </location>
</feature>
<keyword evidence="2" id="KW-0732">Signal</keyword>
<dbReference type="EMBL" id="KI913136">
    <property type="protein sequence ID" value="ETV76406.1"/>
    <property type="molecule type" value="Genomic_DNA"/>
</dbReference>
<sequence>MLFPRLTALSCLVNATFSTQPPRHLCDEPRCFTAERVEAVMWPFVLMTRRPAFPDRQVPPADPSPDLPAADAA</sequence>
<protein>
    <recommendedName>
        <fullName evidence="4">Secreted protein</fullName>
    </recommendedName>
</protein>
<name>W4GAT2_APHAT</name>